<dbReference type="SUPFAM" id="SSF55486">
    <property type="entry name" value="Metalloproteases ('zincins'), catalytic domain"/>
    <property type="match status" value="1"/>
</dbReference>
<dbReference type="InterPro" id="IPR015211">
    <property type="entry name" value="Peptidase_M1_C"/>
</dbReference>
<dbReference type="PRINTS" id="PR00756">
    <property type="entry name" value="ALADIPTASE"/>
</dbReference>
<dbReference type="InterPro" id="IPR034015">
    <property type="entry name" value="M1_LTA4H"/>
</dbReference>
<feature type="domain" description="Peptidase M1 leukotriene A4 hydrolase/aminopeptidase C-terminal" evidence="14">
    <location>
        <begin position="477"/>
        <end position="623"/>
    </location>
</feature>
<dbReference type="InterPro" id="IPR049980">
    <property type="entry name" value="LTA4H_cat"/>
</dbReference>
<dbReference type="InterPro" id="IPR001930">
    <property type="entry name" value="Peptidase_M1"/>
</dbReference>
<dbReference type="GO" id="GO:0004177">
    <property type="term" value="F:aminopeptidase activity"/>
    <property type="evidence" value="ECO:0007669"/>
    <property type="project" value="UniProtKB-KW"/>
</dbReference>
<keyword evidence="9" id="KW-0479">Metal-binding</keyword>
<dbReference type="SMART" id="SM01263">
    <property type="entry name" value="Leuk-A4-hydro_C"/>
    <property type="match status" value="1"/>
</dbReference>
<dbReference type="RefSeq" id="WP_167074255.1">
    <property type="nucleotide sequence ID" value="NZ_JAAOZC010000007.1"/>
</dbReference>
<keyword evidence="10" id="KW-0378">Hydrolase</keyword>
<gene>
    <name evidence="15" type="ORF">FHS31_002668</name>
</gene>
<evidence type="ECO:0000256" key="3">
    <source>
        <dbReference type="ARBA" id="ARBA00004496"/>
    </source>
</evidence>
<dbReference type="InterPro" id="IPR045357">
    <property type="entry name" value="Aminopeptidase_N-like_N"/>
</dbReference>
<dbReference type="Gene3D" id="1.10.390.10">
    <property type="entry name" value="Neutral Protease Domain 2"/>
    <property type="match status" value="1"/>
</dbReference>
<evidence type="ECO:0000256" key="12">
    <source>
        <dbReference type="ARBA" id="ARBA00023049"/>
    </source>
</evidence>
<evidence type="ECO:0000256" key="5">
    <source>
        <dbReference type="ARBA" id="ARBA00012564"/>
    </source>
</evidence>
<keyword evidence="8" id="KW-0645">Protease</keyword>
<organism evidence="15 16">
    <name type="scientific">Sphingomonas vulcanisoli</name>
    <dbReference type="NCBI Taxonomy" id="1658060"/>
    <lineage>
        <taxon>Bacteria</taxon>
        <taxon>Pseudomonadati</taxon>
        <taxon>Pseudomonadota</taxon>
        <taxon>Alphaproteobacteria</taxon>
        <taxon>Sphingomonadales</taxon>
        <taxon>Sphingomonadaceae</taxon>
        <taxon>Sphingomonas</taxon>
    </lineage>
</organism>
<dbReference type="EC" id="3.4.11.2" evidence="5"/>
<comment type="caution">
    <text evidence="15">The sequence shown here is derived from an EMBL/GenBank/DDBJ whole genome shotgun (WGS) entry which is preliminary data.</text>
</comment>
<dbReference type="Pfam" id="PF17900">
    <property type="entry name" value="Peptidase_M1_N"/>
    <property type="match status" value="1"/>
</dbReference>
<sequence>MTKAPRLPLRSLTLALALASAAQAAPDAPSPILTTPEARDELTYARPEIARVTHVDLDLTADFATHVMRGTATLDILARPGATEIILDDNKLAISSVTDAAGKPLKWSVGAYADYKGTPLTIAIGAARRIVITYASDPGASALGWLAPPLTAGKVKPYLFSQGESINNRSWIPTQDSPGIRQSWSAKITVPADLVAVMSAERLTPKGEAAAPGWHSYRFRMDHNVPPYLIALAVGDIAFRAIDARTGVYTEPSVLAKDASELSDTGRMVTTAEGLYGKYRWGRYDVLVLPPSFPFGGMENPTLTFATPTIITGDKSNVDVIAHELAHSWSGNLVTNATWSDSWLNEGFTTYFENRIDEALYGKERAATLADLLWDNLQRDLKGAPDADATRLHGKPEGTYGELDYTKGSTFLRTIEYTVGRARWDAYLGDYFDRHAFQPQTTAGFLADLRAHLIKGDAALEAKLQLDTWAYAPGLPSNAVHVHSETLAKIDALLARVNAGAPIASVDAAHWSTQEWLRFLNGLPRQQTAARLAELDRTLHLSSSTNAYIRSAWLVLAIANRYDPAVPAIADFLPSVGRGLLIYPVYRALKQQGDWGMAIARRDYAVARGGYHPTVVSALDKMLGWKG</sequence>
<dbReference type="CDD" id="cd09599">
    <property type="entry name" value="M1_LTA4H"/>
    <property type="match status" value="1"/>
</dbReference>
<comment type="cofactor">
    <cofactor evidence="2">
        <name>Zn(2+)</name>
        <dbReference type="ChEBI" id="CHEBI:29105"/>
    </cofactor>
</comment>
<evidence type="ECO:0000256" key="11">
    <source>
        <dbReference type="ARBA" id="ARBA00022833"/>
    </source>
</evidence>
<proteinExistence type="inferred from homology"/>
<evidence type="ECO:0000256" key="8">
    <source>
        <dbReference type="ARBA" id="ARBA00022670"/>
    </source>
</evidence>
<dbReference type="PANTHER" id="PTHR45726:SF3">
    <property type="entry name" value="LEUKOTRIENE A-4 HYDROLASE"/>
    <property type="match status" value="1"/>
</dbReference>
<evidence type="ECO:0000313" key="15">
    <source>
        <dbReference type="EMBL" id="NIJ09038.1"/>
    </source>
</evidence>
<evidence type="ECO:0000313" key="16">
    <source>
        <dbReference type="Proteomes" id="UP000727456"/>
    </source>
</evidence>
<evidence type="ECO:0000256" key="1">
    <source>
        <dbReference type="ARBA" id="ARBA00000098"/>
    </source>
</evidence>
<name>A0ABX0TU38_9SPHN</name>
<dbReference type="InterPro" id="IPR042097">
    <property type="entry name" value="Aminopeptidase_N-like_N_sf"/>
</dbReference>
<feature type="chain" id="PRO_5045892861" description="Aminopeptidase N" evidence="13">
    <location>
        <begin position="25"/>
        <end position="627"/>
    </location>
</feature>
<dbReference type="SUPFAM" id="SSF63737">
    <property type="entry name" value="Leukotriene A4 hydrolase N-terminal domain"/>
    <property type="match status" value="1"/>
</dbReference>
<evidence type="ECO:0000259" key="14">
    <source>
        <dbReference type="SMART" id="SM01263"/>
    </source>
</evidence>
<evidence type="ECO:0000256" key="13">
    <source>
        <dbReference type="SAM" id="SignalP"/>
    </source>
</evidence>
<dbReference type="Gene3D" id="2.60.40.1730">
    <property type="entry name" value="tricorn interacting facor f3 domain"/>
    <property type="match status" value="1"/>
</dbReference>
<comment type="catalytic activity">
    <reaction evidence="1">
        <text>Release of an N-terminal amino acid, Xaa-|-Yaa- from a peptide, amide or arylamide. Xaa is preferably Ala, but may be most amino acids including Pro (slow action). When a terminal hydrophobic residue is followed by a prolyl residue, the two may be released as an intact Xaa-Pro dipeptide.</text>
        <dbReference type="EC" id="3.4.11.2"/>
    </reaction>
</comment>
<dbReference type="SUPFAM" id="SSF48371">
    <property type="entry name" value="ARM repeat"/>
    <property type="match status" value="1"/>
</dbReference>
<dbReference type="Pfam" id="PF01433">
    <property type="entry name" value="Peptidase_M1"/>
    <property type="match status" value="1"/>
</dbReference>
<dbReference type="Gene3D" id="3.30.2010.30">
    <property type="match status" value="1"/>
</dbReference>
<dbReference type="InterPro" id="IPR027268">
    <property type="entry name" value="Peptidase_M4/M1_CTD_sf"/>
</dbReference>
<protein>
    <recommendedName>
        <fullName evidence="6">Aminopeptidase N</fullName>
        <ecNumber evidence="5">3.4.11.2</ecNumber>
    </recommendedName>
</protein>
<keyword evidence="7" id="KW-0963">Cytoplasm</keyword>
<comment type="similarity">
    <text evidence="4">Belongs to the peptidase M1 family.</text>
</comment>
<dbReference type="InterPro" id="IPR038502">
    <property type="entry name" value="M1_LTA-4_hydro/amino_C_sf"/>
</dbReference>
<keyword evidence="15" id="KW-0031">Aminopeptidase</keyword>
<dbReference type="InterPro" id="IPR016024">
    <property type="entry name" value="ARM-type_fold"/>
</dbReference>
<dbReference type="InterPro" id="IPR014782">
    <property type="entry name" value="Peptidase_M1_dom"/>
</dbReference>
<dbReference type="Proteomes" id="UP000727456">
    <property type="component" value="Unassembled WGS sequence"/>
</dbReference>
<comment type="subcellular location">
    <subcellularLocation>
        <location evidence="3">Cytoplasm</location>
    </subcellularLocation>
</comment>
<dbReference type="EMBL" id="JAAOZC010000007">
    <property type="protein sequence ID" value="NIJ09038.1"/>
    <property type="molecule type" value="Genomic_DNA"/>
</dbReference>
<dbReference type="PANTHER" id="PTHR45726">
    <property type="entry name" value="LEUKOTRIENE A-4 HYDROLASE"/>
    <property type="match status" value="1"/>
</dbReference>
<evidence type="ECO:0000256" key="9">
    <source>
        <dbReference type="ARBA" id="ARBA00022723"/>
    </source>
</evidence>
<dbReference type="Gene3D" id="1.25.40.320">
    <property type="entry name" value="Peptidase M1, leukotriene A4 hydrolase/aminopeptidase C-terminal domain"/>
    <property type="match status" value="1"/>
</dbReference>
<evidence type="ECO:0000256" key="6">
    <source>
        <dbReference type="ARBA" id="ARBA00015611"/>
    </source>
</evidence>
<keyword evidence="13" id="KW-0732">Signal</keyword>
<keyword evidence="12" id="KW-0482">Metalloprotease</keyword>
<evidence type="ECO:0000256" key="7">
    <source>
        <dbReference type="ARBA" id="ARBA00022490"/>
    </source>
</evidence>
<accession>A0ABX0TU38</accession>
<reference evidence="15 16" key="1">
    <citation type="submission" date="2020-03" db="EMBL/GenBank/DDBJ databases">
        <title>Genomic Encyclopedia of Type Strains, Phase III (KMG-III): the genomes of soil and plant-associated and newly described type strains.</title>
        <authorList>
            <person name="Whitman W."/>
        </authorList>
    </citation>
    <scope>NUCLEOTIDE SEQUENCE [LARGE SCALE GENOMIC DNA]</scope>
    <source>
        <strain evidence="15 16">CECT 8804</strain>
    </source>
</reference>
<evidence type="ECO:0000256" key="4">
    <source>
        <dbReference type="ARBA" id="ARBA00010136"/>
    </source>
</evidence>
<feature type="signal peptide" evidence="13">
    <location>
        <begin position="1"/>
        <end position="24"/>
    </location>
</feature>
<keyword evidence="16" id="KW-1185">Reference proteome</keyword>
<evidence type="ECO:0000256" key="10">
    <source>
        <dbReference type="ARBA" id="ARBA00022801"/>
    </source>
</evidence>
<keyword evidence="11" id="KW-0862">Zinc</keyword>
<evidence type="ECO:0000256" key="2">
    <source>
        <dbReference type="ARBA" id="ARBA00001947"/>
    </source>
</evidence>
<dbReference type="Pfam" id="PF09127">
    <property type="entry name" value="Leuk-A4-hydro_C"/>
    <property type="match status" value="1"/>
</dbReference>